<dbReference type="InterPro" id="IPR015424">
    <property type="entry name" value="PyrdxlP-dep_Trfase"/>
</dbReference>
<evidence type="ECO:0000256" key="2">
    <source>
        <dbReference type="PIRSR" id="PIRSR000390-2"/>
    </source>
</evidence>
<dbReference type="Pfam" id="PF01041">
    <property type="entry name" value="DegT_DnrJ_EryC1"/>
    <property type="match status" value="1"/>
</dbReference>
<dbReference type="Gene3D" id="3.40.640.10">
    <property type="entry name" value="Type I PLP-dependent aspartate aminotransferase-like (Major domain)"/>
    <property type="match status" value="1"/>
</dbReference>
<dbReference type="STRING" id="870242.cpu_10550"/>
<dbReference type="GO" id="GO:0008483">
    <property type="term" value="F:transaminase activity"/>
    <property type="evidence" value="ECO:0007669"/>
    <property type="project" value="TreeGrafter"/>
</dbReference>
<evidence type="ECO:0000256" key="1">
    <source>
        <dbReference type="PIRSR" id="PIRSR000390-1"/>
    </source>
</evidence>
<proteinExistence type="inferred from homology"/>
<dbReference type="NCBIfam" id="TIGR03588">
    <property type="entry name" value="PseC"/>
    <property type="match status" value="1"/>
</dbReference>
<feature type="active site" description="Proton acceptor" evidence="1">
    <location>
        <position position="183"/>
    </location>
</feature>
<dbReference type="InterPro" id="IPR015421">
    <property type="entry name" value="PyrdxlP-dep_Trfase_major"/>
</dbReference>
<gene>
    <name evidence="4" type="ORF">cpu_10550</name>
</gene>
<dbReference type="Gene3D" id="3.90.1150.10">
    <property type="entry name" value="Aspartate Aminotransferase, domain 1"/>
    <property type="match status" value="1"/>
</dbReference>
<sequence>MSNIMPYSRQLIEDDDIQAVLKVLKSDYLTQGPEIAAFEKELAEYTGARYAVLFSSGTAALHGAYFAAGLKAGEEVITTPNTFAATANAALYLGGRPVFADIELKTGNINLDLIEEKITTKTKILTVVDYSGYPVDMDRARDIAKKYGLVLVEDACHSLGAYYKSKKIGTLADMTILSFHPVKSITTGEGGAVLTDNEEYYHKLLLFRQHGISKENFINEAHGTWYYEMQLLGYNYRMSDIQAALGRSQLKKLDRFIARRREIISFYQEFFSDNEYFDFTVEEEGYFSSWHLFPIRLKEHLITKKRKIFEALRAQGLWVQVHYIPVYWLPFYQSLGYPKGICPNAEKFYESEISIPVYQAMTLEDARKVASILLEVLQNV</sequence>
<name>A0A1L8CUC5_9THEO</name>
<dbReference type="Proteomes" id="UP000187485">
    <property type="component" value="Unassembled WGS sequence"/>
</dbReference>
<keyword evidence="5" id="KW-1185">Reference proteome</keyword>
<reference evidence="5" key="1">
    <citation type="submission" date="2016-12" db="EMBL/GenBank/DDBJ databases">
        <title>Draft Genome Sequences od Carboxydothermus pertinax and islandicus, Hydrogenogenic Carboxydotrophic Bacteria.</title>
        <authorList>
            <person name="Fukuyama Y."/>
            <person name="Ohmae K."/>
            <person name="Yoneda Y."/>
            <person name="Yoshida T."/>
            <person name="Sako Y."/>
        </authorList>
    </citation>
    <scope>NUCLEOTIDE SEQUENCE [LARGE SCALE GENOMIC DNA]</scope>
    <source>
        <strain evidence="5">Ug1</strain>
    </source>
</reference>
<comment type="caution">
    <text evidence="4">The sequence shown here is derived from an EMBL/GenBank/DDBJ whole genome shotgun (WGS) entry which is preliminary data.</text>
</comment>
<dbReference type="InterPro" id="IPR000653">
    <property type="entry name" value="DegT/StrS_aminotransferase"/>
</dbReference>
<evidence type="ECO:0008006" key="6">
    <source>
        <dbReference type="Google" id="ProtNLM"/>
    </source>
</evidence>
<dbReference type="AlphaFoldDB" id="A0A1L8CUC5"/>
<dbReference type="GO" id="GO:0030170">
    <property type="term" value="F:pyridoxal phosphate binding"/>
    <property type="evidence" value="ECO:0007669"/>
    <property type="project" value="TreeGrafter"/>
</dbReference>
<protein>
    <recommendedName>
        <fullName evidence="6">UDP-4-amino-4, 6-dideoxy-N-acetyl-beta-L-altrosamine transaminase</fullName>
    </recommendedName>
</protein>
<evidence type="ECO:0000313" key="4">
    <source>
        <dbReference type="EMBL" id="GAV22545.1"/>
    </source>
</evidence>
<dbReference type="InterPro" id="IPR015422">
    <property type="entry name" value="PyrdxlP-dep_Trfase_small"/>
</dbReference>
<evidence type="ECO:0000256" key="3">
    <source>
        <dbReference type="RuleBase" id="RU004508"/>
    </source>
</evidence>
<dbReference type="PANTHER" id="PTHR30244:SF34">
    <property type="entry name" value="DTDP-4-AMINO-4,6-DIDEOXYGALACTOSE TRANSAMINASE"/>
    <property type="match status" value="1"/>
</dbReference>
<dbReference type="GO" id="GO:0000271">
    <property type="term" value="P:polysaccharide biosynthetic process"/>
    <property type="evidence" value="ECO:0007669"/>
    <property type="project" value="TreeGrafter"/>
</dbReference>
<dbReference type="InterPro" id="IPR020026">
    <property type="entry name" value="PseC"/>
</dbReference>
<keyword evidence="2 3" id="KW-0663">Pyridoxal phosphate</keyword>
<dbReference type="SUPFAM" id="SSF53383">
    <property type="entry name" value="PLP-dependent transferases"/>
    <property type="match status" value="1"/>
</dbReference>
<accession>A0A1L8CUC5</accession>
<dbReference type="CDD" id="cd00616">
    <property type="entry name" value="AHBA_syn"/>
    <property type="match status" value="1"/>
</dbReference>
<feature type="modified residue" description="N6-(pyridoxal phosphate)lysine" evidence="2">
    <location>
        <position position="183"/>
    </location>
</feature>
<dbReference type="EMBL" id="BDJK01000015">
    <property type="protein sequence ID" value="GAV22545.1"/>
    <property type="molecule type" value="Genomic_DNA"/>
</dbReference>
<dbReference type="PIRSF" id="PIRSF000390">
    <property type="entry name" value="PLP_StrS"/>
    <property type="match status" value="1"/>
</dbReference>
<comment type="similarity">
    <text evidence="3">Belongs to the DegT/DnrJ/EryC1 family.</text>
</comment>
<evidence type="ECO:0000313" key="5">
    <source>
        <dbReference type="Proteomes" id="UP000187485"/>
    </source>
</evidence>
<organism evidence="4 5">
    <name type="scientific">Carboxydothermus pertinax</name>
    <dbReference type="NCBI Taxonomy" id="870242"/>
    <lineage>
        <taxon>Bacteria</taxon>
        <taxon>Bacillati</taxon>
        <taxon>Bacillota</taxon>
        <taxon>Clostridia</taxon>
        <taxon>Thermoanaerobacterales</taxon>
        <taxon>Thermoanaerobacteraceae</taxon>
        <taxon>Carboxydothermus</taxon>
    </lineage>
</organism>
<dbReference type="PANTHER" id="PTHR30244">
    <property type="entry name" value="TRANSAMINASE"/>
    <property type="match status" value="1"/>
</dbReference>